<protein>
    <recommendedName>
        <fullName evidence="2">GGDEF domain-containing protein</fullName>
    </recommendedName>
</protein>
<dbReference type="GO" id="GO:0052621">
    <property type="term" value="F:diguanylate cyclase activity"/>
    <property type="evidence" value="ECO:0007669"/>
    <property type="project" value="TreeGrafter"/>
</dbReference>
<evidence type="ECO:0000313" key="3">
    <source>
        <dbReference type="EMBL" id="AOT71505.1"/>
    </source>
</evidence>
<dbReference type="InterPro" id="IPR000160">
    <property type="entry name" value="GGDEF_dom"/>
</dbReference>
<dbReference type="CDD" id="cd01949">
    <property type="entry name" value="GGDEF"/>
    <property type="match status" value="1"/>
</dbReference>
<organism evidence="3 4">
    <name type="scientific">Geosporobacter ferrireducens</name>
    <dbReference type="NCBI Taxonomy" id="1424294"/>
    <lineage>
        <taxon>Bacteria</taxon>
        <taxon>Bacillati</taxon>
        <taxon>Bacillota</taxon>
        <taxon>Clostridia</taxon>
        <taxon>Peptostreptococcales</taxon>
        <taxon>Thermotaleaceae</taxon>
        <taxon>Geosporobacter</taxon>
    </lineage>
</organism>
<dbReference type="PANTHER" id="PTHR45138:SF6">
    <property type="entry name" value="DIGUANYLATE CYCLASE DGCN"/>
    <property type="match status" value="1"/>
</dbReference>
<dbReference type="SUPFAM" id="SSF140500">
    <property type="entry name" value="BAS1536-like"/>
    <property type="match status" value="1"/>
</dbReference>
<dbReference type="GO" id="GO:1902201">
    <property type="term" value="P:negative regulation of bacterial-type flagellum-dependent cell motility"/>
    <property type="evidence" value="ECO:0007669"/>
    <property type="project" value="TreeGrafter"/>
</dbReference>
<evidence type="ECO:0000259" key="2">
    <source>
        <dbReference type="PROSITE" id="PS50887"/>
    </source>
</evidence>
<dbReference type="GO" id="GO:0046983">
    <property type="term" value="F:protein dimerization activity"/>
    <property type="evidence" value="ECO:0007669"/>
    <property type="project" value="InterPro"/>
</dbReference>
<feature type="domain" description="GGDEF" evidence="2">
    <location>
        <begin position="118"/>
        <end position="245"/>
    </location>
</feature>
<dbReference type="RefSeq" id="WP_069979424.1">
    <property type="nucleotide sequence ID" value="NZ_CP017269.1"/>
</dbReference>
<reference evidence="3 4" key="1">
    <citation type="submission" date="2016-09" db="EMBL/GenBank/DDBJ databases">
        <title>Genomic analysis reveals versatility of anaerobic energy metabolism of Geosporobacter ferrireducens IRF9 of phylum Firmicutes.</title>
        <authorList>
            <person name="Kim S.-J."/>
        </authorList>
    </citation>
    <scope>NUCLEOTIDE SEQUENCE [LARGE SCALE GENOMIC DNA]</scope>
    <source>
        <strain evidence="3 4">IRF9</strain>
    </source>
</reference>
<dbReference type="InterPro" id="IPR043128">
    <property type="entry name" value="Rev_trsase/Diguanyl_cyclase"/>
</dbReference>
<keyword evidence="4" id="KW-1185">Reference proteome</keyword>
<dbReference type="NCBIfam" id="TIGR00254">
    <property type="entry name" value="GGDEF"/>
    <property type="match status" value="1"/>
</dbReference>
<dbReference type="STRING" id="1424294.Gferi_19400"/>
<dbReference type="InterPro" id="IPR029787">
    <property type="entry name" value="Nucleotide_cyclase"/>
</dbReference>
<evidence type="ECO:0000313" key="4">
    <source>
        <dbReference type="Proteomes" id="UP000095743"/>
    </source>
</evidence>
<dbReference type="EMBL" id="CP017269">
    <property type="protein sequence ID" value="AOT71505.1"/>
    <property type="molecule type" value="Genomic_DNA"/>
</dbReference>
<dbReference type="Pfam" id="PF09388">
    <property type="entry name" value="SpoOE-like"/>
    <property type="match status" value="1"/>
</dbReference>
<dbReference type="SMART" id="SM00267">
    <property type="entry name" value="GGDEF"/>
    <property type="match status" value="1"/>
</dbReference>
<dbReference type="PANTHER" id="PTHR45138">
    <property type="entry name" value="REGULATORY COMPONENTS OF SENSORY TRANSDUCTION SYSTEM"/>
    <property type="match status" value="1"/>
</dbReference>
<dbReference type="GO" id="GO:0005886">
    <property type="term" value="C:plasma membrane"/>
    <property type="evidence" value="ECO:0007669"/>
    <property type="project" value="TreeGrafter"/>
</dbReference>
<dbReference type="GO" id="GO:0043709">
    <property type="term" value="P:cell adhesion involved in single-species biofilm formation"/>
    <property type="evidence" value="ECO:0007669"/>
    <property type="project" value="TreeGrafter"/>
</dbReference>
<dbReference type="KEGG" id="gfe:Gferi_19400"/>
<dbReference type="Pfam" id="PF00990">
    <property type="entry name" value="GGDEF"/>
    <property type="match status" value="1"/>
</dbReference>
<dbReference type="SUPFAM" id="SSF55073">
    <property type="entry name" value="Nucleotide cyclase"/>
    <property type="match status" value="1"/>
</dbReference>
<evidence type="ECO:0000256" key="1">
    <source>
        <dbReference type="SAM" id="Coils"/>
    </source>
</evidence>
<accession>A0A1D8GKR3</accession>
<dbReference type="InterPro" id="IPR050469">
    <property type="entry name" value="Diguanylate_Cyclase"/>
</dbReference>
<dbReference type="Gene3D" id="3.30.70.270">
    <property type="match status" value="1"/>
</dbReference>
<dbReference type="Gene3D" id="4.10.280.10">
    <property type="entry name" value="Helix-loop-helix DNA-binding domain"/>
    <property type="match status" value="1"/>
</dbReference>
<proteinExistence type="predicted"/>
<sequence>MIESACEEKWGVILIADSSEILYASRNDRYETNHFLNKISVFERIRTESFGMEMCGNYRVFIERMRISNQAIYVVEFMDTSQQDSFSHIAYKDLMSGLYNRNMWEHLIKNRCQESCYQFNTLIIIDIDNLKEVNDQEGHAVGDRVIRTVGQSIKKSIRSKDIAFRYGGDEFIILLNNLKNNNLDKLIKRIKRKIYKNSNEDKIHVSIGATSFKDLSELQLAFQKADRKLYEEKQSKKLQNLKEKKYEMVELKETIEETREKLNDLAAVKQNHLSEDILALSRKLDLMIYRYMAFEMEAYKAQCKIP</sequence>
<dbReference type="PROSITE" id="PS50887">
    <property type="entry name" value="GGDEF"/>
    <property type="match status" value="1"/>
</dbReference>
<dbReference type="InterPro" id="IPR036638">
    <property type="entry name" value="HLH_DNA-bd_sf"/>
</dbReference>
<dbReference type="AlphaFoldDB" id="A0A1D8GKR3"/>
<feature type="coiled-coil region" evidence="1">
    <location>
        <begin position="241"/>
        <end position="275"/>
    </location>
</feature>
<dbReference type="InterPro" id="IPR018540">
    <property type="entry name" value="Spo0E-like"/>
</dbReference>
<name>A0A1D8GKR3_9FIRM</name>
<dbReference type="GO" id="GO:0043937">
    <property type="term" value="P:regulation of sporulation"/>
    <property type="evidence" value="ECO:0007669"/>
    <property type="project" value="InterPro"/>
</dbReference>
<gene>
    <name evidence="3" type="ORF">Gferi_19400</name>
</gene>
<dbReference type="InterPro" id="IPR037208">
    <property type="entry name" value="Spo0E-like_sf"/>
</dbReference>
<dbReference type="Proteomes" id="UP000095743">
    <property type="component" value="Chromosome"/>
</dbReference>
<keyword evidence="1" id="KW-0175">Coiled coil</keyword>